<dbReference type="GeneID" id="29988629"/>
<organism evidence="3 4">
    <name type="scientific">Trichoderma gamsii</name>
    <dbReference type="NCBI Taxonomy" id="398673"/>
    <lineage>
        <taxon>Eukaryota</taxon>
        <taxon>Fungi</taxon>
        <taxon>Dikarya</taxon>
        <taxon>Ascomycota</taxon>
        <taxon>Pezizomycotina</taxon>
        <taxon>Sordariomycetes</taxon>
        <taxon>Hypocreomycetidae</taxon>
        <taxon>Hypocreales</taxon>
        <taxon>Hypocreaceae</taxon>
        <taxon>Trichoderma</taxon>
    </lineage>
</organism>
<protein>
    <recommendedName>
        <fullName evidence="2">F-box domain-containing protein</fullName>
    </recommendedName>
</protein>
<evidence type="ECO:0000313" key="4">
    <source>
        <dbReference type="Proteomes" id="UP000054821"/>
    </source>
</evidence>
<dbReference type="RefSeq" id="XP_024405840.1">
    <property type="nucleotide sequence ID" value="XM_024549376.1"/>
</dbReference>
<proteinExistence type="predicted"/>
<sequence length="582" mass="66330">MYISPRTDSKLWSRPTSISIHLLSFLLFAFSSSFSPHTFPSSVSLHPLVAVMVDGADSPGALPIALPLLQVPPEILDRITWHLQTTELCNFRLTCKSAERAVHFRFTSEFFTRKQFMVSEFSLRALVDISKSRFAAYLRHVHISLDQVEELASSHVDMSSRTSRLHQQRLVEQSTLWTLGLVPKYLADAFSRLPNLETVALRDFNSTRRSRDGPHAQWRSYGFQTLVDETGAFPVTSRFFNRSGSSLLDRANIFFKAIIHGLGLANVRLKNLEVMERNFNLLLDSAFYLHPDFEAAYAAVLGNLKKLHLCIDVFWATSFHVTQPYHQENLIKFLSHCQGLEELRINGKRDSHGKGSRMNLHLFMSWLAASEAKPLSQLQSADILIDSEDAPPPVEFPQLGNLSLGMMALTVEETVHLITKFAGSLQHLELWRFQLIADSDTDVDAEEKKQNLFVSLLKRLLAVPNLNLRHIKLGMLQQMLNVSGRYNNKMQAVEFTKDKPASTDDEKDAAAPVAQHSIRKPTNSNFMEYTGSDWRHFVRHEMIPRLHIPDESEMYIVDRNSSDEESEDVSEDENDEDEEMDE</sequence>
<evidence type="ECO:0000256" key="1">
    <source>
        <dbReference type="SAM" id="MobiDB-lite"/>
    </source>
</evidence>
<dbReference type="STRING" id="398673.A0A2P4ZR48"/>
<keyword evidence="4" id="KW-1185">Reference proteome</keyword>
<reference evidence="3 4" key="1">
    <citation type="journal article" date="2016" name="Genome Announc.">
        <title>Draft Whole-Genome Sequence of Trichoderma gamsii T6085, a Promising Biocontrol Agent of Fusarium Head Blight on Wheat.</title>
        <authorList>
            <person name="Baroncelli R."/>
            <person name="Zapparata A."/>
            <person name="Piaggeschi G."/>
            <person name="Sarrocco S."/>
            <person name="Vannacci G."/>
        </authorList>
    </citation>
    <scope>NUCLEOTIDE SEQUENCE [LARGE SCALE GENOMIC DNA]</scope>
    <source>
        <strain evidence="3 4">T6085</strain>
    </source>
</reference>
<dbReference type="PROSITE" id="PS50181">
    <property type="entry name" value="FBOX"/>
    <property type="match status" value="1"/>
</dbReference>
<evidence type="ECO:0000313" key="3">
    <source>
        <dbReference type="EMBL" id="PON26752.1"/>
    </source>
</evidence>
<feature type="domain" description="F-box" evidence="2">
    <location>
        <begin position="65"/>
        <end position="114"/>
    </location>
</feature>
<accession>A0A2P4ZR48</accession>
<comment type="caution">
    <text evidence="3">The sequence shown here is derived from an EMBL/GenBank/DDBJ whole genome shotgun (WGS) entry which is preliminary data.</text>
</comment>
<gene>
    <name evidence="3" type="ORF">TGAM01_v204253</name>
</gene>
<dbReference type="AlphaFoldDB" id="A0A2P4ZR48"/>
<dbReference type="InterPro" id="IPR001810">
    <property type="entry name" value="F-box_dom"/>
</dbReference>
<dbReference type="EMBL" id="JPDN02000012">
    <property type="protein sequence ID" value="PON26752.1"/>
    <property type="molecule type" value="Genomic_DNA"/>
</dbReference>
<feature type="compositionally biased region" description="Acidic residues" evidence="1">
    <location>
        <begin position="563"/>
        <end position="582"/>
    </location>
</feature>
<dbReference type="Proteomes" id="UP000054821">
    <property type="component" value="Unassembled WGS sequence"/>
</dbReference>
<feature type="region of interest" description="Disordered" evidence="1">
    <location>
        <begin position="549"/>
        <end position="582"/>
    </location>
</feature>
<name>A0A2P4ZR48_9HYPO</name>
<evidence type="ECO:0000259" key="2">
    <source>
        <dbReference type="PROSITE" id="PS50181"/>
    </source>
</evidence>
<dbReference type="CDD" id="cd09917">
    <property type="entry name" value="F-box_SF"/>
    <property type="match status" value="1"/>
</dbReference>